<organism evidence="1 2">
    <name type="scientific">Araneus ventricosus</name>
    <name type="common">Orbweaver spider</name>
    <name type="synonym">Epeira ventricosa</name>
    <dbReference type="NCBI Taxonomy" id="182803"/>
    <lineage>
        <taxon>Eukaryota</taxon>
        <taxon>Metazoa</taxon>
        <taxon>Ecdysozoa</taxon>
        <taxon>Arthropoda</taxon>
        <taxon>Chelicerata</taxon>
        <taxon>Arachnida</taxon>
        <taxon>Araneae</taxon>
        <taxon>Araneomorphae</taxon>
        <taxon>Entelegynae</taxon>
        <taxon>Araneoidea</taxon>
        <taxon>Araneidae</taxon>
        <taxon>Araneus</taxon>
    </lineage>
</organism>
<proteinExistence type="predicted"/>
<dbReference type="AlphaFoldDB" id="A0A4Y2H3F0"/>
<keyword evidence="2" id="KW-1185">Reference proteome</keyword>
<comment type="caution">
    <text evidence="1">The sequence shown here is derived from an EMBL/GenBank/DDBJ whole genome shotgun (WGS) entry which is preliminary data.</text>
</comment>
<protein>
    <submittedName>
        <fullName evidence="1">Uncharacterized protein</fullName>
    </submittedName>
</protein>
<sequence length="112" mass="13361">MTGFRYFENFRRLNDPAVGFNQWLMNFKGLGEEAFGVAWAERDFWRKTNGEDDEEKLVKKMQDVEDKKFGRPWSLRAFHGQHREDVLTPRKILLVISYKFISMENDPSISLR</sequence>
<evidence type="ECO:0000313" key="1">
    <source>
        <dbReference type="EMBL" id="GBM60620.1"/>
    </source>
</evidence>
<dbReference type="EMBL" id="BGPR01001731">
    <property type="protein sequence ID" value="GBM60620.1"/>
    <property type="molecule type" value="Genomic_DNA"/>
</dbReference>
<name>A0A4Y2H3F0_ARAVE</name>
<gene>
    <name evidence="1" type="ORF">AVEN_271412_1</name>
</gene>
<accession>A0A4Y2H3F0</accession>
<evidence type="ECO:0000313" key="2">
    <source>
        <dbReference type="Proteomes" id="UP000499080"/>
    </source>
</evidence>
<reference evidence="1 2" key="1">
    <citation type="journal article" date="2019" name="Sci. Rep.">
        <title>Orb-weaving spider Araneus ventricosus genome elucidates the spidroin gene catalogue.</title>
        <authorList>
            <person name="Kono N."/>
            <person name="Nakamura H."/>
            <person name="Ohtoshi R."/>
            <person name="Moran D.A.P."/>
            <person name="Shinohara A."/>
            <person name="Yoshida Y."/>
            <person name="Fujiwara M."/>
            <person name="Mori M."/>
            <person name="Tomita M."/>
            <person name="Arakawa K."/>
        </authorList>
    </citation>
    <scope>NUCLEOTIDE SEQUENCE [LARGE SCALE GENOMIC DNA]</scope>
</reference>
<dbReference type="Proteomes" id="UP000499080">
    <property type="component" value="Unassembled WGS sequence"/>
</dbReference>